<reference evidence="2 3" key="1">
    <citation type="submission" date="2021-06" db="EMBL/GenBank/DDBJ databases">
        <title>Caerostris extrusa draft genome.</title>
        <authorList>
            <person name="Kono N."/>
            <person name="Arakawa K."/>
        </authorList>
    </citation>
    <scope>NUCLEOTIDE SEQUENCE [LARGE SCALE GENOMIC DNA]</scope>
</reference>
<sequence length="163" mass="19104">MIISHNIPTDFHPLHWVPIFITSKLTCYPLHLMIIFITVHPLHRVRYLITSKLTCHPLHLMIMSHNIPTDLSSTSPGSISRNSILRLHIMLISHKIPNRPFIHFHMAMIFITYQPFVIHFDDNIIETSSNLIPNIHPLHRVRYLITSKLTCHPLHLMIMSHKQ</sequence>
<gene>
    <name evidence="2" type="ORF">CEXT_446561</name>
</gene>
<dbReference type="AlphaFoldDB" id="A0AAV4STJ6"/>
<comment type="caution">
    <text evidence="2">The sequence shown here is derived from an EMBL/GenBank/DDBJ whole genome shotgun (WGS) entry which is preliminary data.</text>
</comment>
<evidence type="ECO:0000313" key="2">
    <source>
        <dbReference type="EMBL" id="GIY37369.1"/>
    </source>
</evidence>
<name>A0AAV4STJ6_CAEEX</name>
<keyword evidence="1" id="KW-0812">Transmembrane</keyword>
<accession>A0AAV4STJ6</accession>
<keyword evidence="3" id="KW-1185">Reference proteome</keyword>
<organism evidence="2 3">
    <name type="scientific">Caerostris extrusa</name>
    <name type="common">Bark spider</name>
    <name type="synonym">Caerostris bankana</name>
    <dbReference type="NCBI Taxonomy" id="172846"/>
    <lineage>
        <taxon>Eukaryota</taxon>
        <taxon>Metazoa</taxon>
        <taxon>Ecdysozoa</taxon>
        <taxon>Arthropoda</taxon>
        <taxon>Chelicerata</taxon>
        <taxon>Arachnida</taxon>
        <taxon>Araneae</taxon>
        <taxon>Araneomorphae</taxon>
        <taxon>Entelegynae</taxon>
        <taxon>Araneoidea</taxon>
        <taxon>Araneidae</taxon>
        <taxon>Caerostris</taxon>
    </lineage>
</organism>
<dbReference type="EMBL" id="BPLR01010165">
    <property type="protein sequence ID" value="GIY37369.1"/>
    <property type="molecule type" value="Genomic_DNA"/>
</dbReference>
<keyword evidence="1" id="KW-0472">Membrane</keyword>
<keyword evidence="1" id="KW-1133">Transmembrane helix</keyword>
<proteinExistence type="predicted"/>
<protein>
    <submittedName>
        <fullName evidence="2">Uncharacterized protein</fullName>
    </submittedName>
</protein>
<evidence type="ECO:0000313" key="3">
    <source>
        <dbReference type="Proteomes" id="UP001054945"/>
    </source>
</evidence>
<dbReference type="Proteomes" id="UP001054945">
    <property type="component" value="Unassembled WGS sequence"/>
</dbReference>
<evidence type="ECO:0000256" key="1">
    <source>
        <dbReference type="SAM" id="Phobius"/>
    </source>
</evidence>
<feature type="transmembrane region" description="Helical" evidence="1">
    <location>
        <begin position="16"/>
        <end position="39"/>
    </location>
</feature>